<feature type="signal peptide" evidence="1">
    <location>
        <begin position="1"/>
        <end position="19"/>
    </location>
</feature>
<proteinExistence type="predicted"/>
<dbReference type="EMBL" id="KQ964634">
    <property type="protein sequence ID" value="KXN67474.1"/>
    <property type="molecule type" value="Genomic_DNA"/>
</dbReference>
<organism evidence="2 3">
    <name type="scientific">Conidiobolus coronatus (strain ATCC 28846 / CBS 209.66 / NRRL 28638)</name>
    <name type="common">Delacroixia coronata</name>
    <dbReference type="NCBI Taxonomy" id="796925"/>
    <lineage>
        <taxon>Eukaryota</taxon>
        <taxon>Fungi</taxon>
        <taxon>Fungi incertae sedis</taxon>
        <taxon>Zoopagomycota</taxon>
        <taxon>Entomophthoromycotina</taxon>
        <taxon>Entomophthoromycetes</taxon>
        <taxon>Entomophthorales</taxon>
        <taxon>Ancylistaceae</taxon>
        <taxon>Conidiobolus</taxon>
    </lineage>
</organism>
<evidence type="ECO:0000313" key="2">
    <source>
        <dbReference type="EMBL" id="KXN67474.1"/>
    </source>
</evidence>
<keyword evidence="3" id="KW-1185">Reference proteome</keyword>
<reference evidence="2 3" key="1">
    <citation type="journal article" date="2015" name="Genome Biol. Evol.">
        <title>Phylogenomic analyses indicate that early fungi evolved digesting cell walls of algal ancestors of land plants.</title>
        <authorList>
            <person name="Chang Y."/>
            <person name="Wang S."/>
            <person name="Sekimoto S."/>
            <person name="Aerts A.L."/>
            <person name="Choi C."/>
            <person name="Clum A."/>
            <person name="LaButti K.M."/>
            <person name="Lindquist E.A."/>
            <person name="Yee Ngan C."/>
            <person name="Ohm R.A."/>
            <person name="Salamov A.A."/>
            <person name="Grigoriev I.V."/>
            <person name="Spatafora J.W."/>
            <person name="Berbee M.L."/>
        </authorList>
    </citation>
    <scope>NUCLEOTIDE SEQUENCE [LARGE SCALE GENOMIC DNA]</scope>
    <source>
        <strain evidence="2 3">NRRL 28638</strain>
    </source>
</reference>
<protein>
    <submittedName>
        <fullName evidence="2">Uncharacterized protein</fullName>
    </submittedName>
</protein>
<dbReference type="AlphaFoldDB" id="A0A137NXT0"/>
<evidence type="ECO:0000313" key="3">
    <source>
        <dbReference type="Proteomes" id="UP000070444"/>
    </source>
</evidence>
<feature type="chain" id="PRO_5007294275" evidence="1">
    <location>
        <begin position="20"/>
        <end position="189"/>
    </location>
</feature>
<gene>
    <name evidence="2" type="ORF">CONCODRAFT_72939</name>
</gene>
<dbReference type="Proteomes" id="UP000070444">
    <property type="component" value="Unassembled WGS sequence"/>
</dbReference>
<evidence type="ECO:0000256" key="1">
    <source>
        <dbReference type="SAM" id="SignalP"/>
    </source>
</evidence>
<keyword evidence="1" id="KW-0732">Signal</keyword>
<name>A0A137NXT0_CONC2</name>
<accession>A0A137NXT0</accession>
<dbReference type="OrthoDB" id="5985073at2759"/>
<sequence length="189" mass="21238">MKLILINTILLNAVFSVQTKLNYYWIANEWDYSSQGSELVKSCTSDSTTATVSTDFRQALYLHGTGRLNTGRLINCFDSQCTCFNYVDFPIGSHDNKLVKLISIADTNSVYGTKLFIPKLKGFVIPEGGGVHNGCVRVDDECSDCVTGEIKLYTERKELADIVKLQIGKDNTEIEFNSDCKVQEELQYY</sequence>